<dbReference type="EMBL" id="CM016558">
    <property type="protein sequence ID" value="TKW03221.1"/>
    <property type="molecule type" value="Genomic_DNA"/>
</dbReference>
<keyword evidence="3" id="KW-1185">Reference proteome</keyword>
<proteinExistence type="predicted"/>
<evidence type="ECO:0000256" key="1">
    <source>
        <dbReference type="SAM" id="MobiDB-lite"/>
    </source>
</evidence>
<organism evidence="2 3">
    <name type="scientific">Setaria viridis</name>
    <name type="common">Green bristlegrass</name>
    <name type="synonym">Setaria italica subsp. viridis</name>
    <dbReference type="NCBI Taxonomy" id="4556"/>
    <lineage>
        <taxon>Eukaryota</taxon>
        <taxon>Viridiplantae</taxon>
        <taxon>Streptophyta</taxon>
        <taxon>Embryophyta</taxon>
        <taxon>Tracheophyta</taxon>
        <taxon>Spermatophyta</taxon>
        <taxon>Magnoliopsida</taxon>
        <taxon>Liliopsida</taxon>
        <taxon>Poales</taxon>
        <taxon>Poaceae</taxon>
        <taxon>PACMAD clade</taxon>
        <taxon>Panicoideae</taxon>
        <taxon>Panicodae</taxon>
        <taxon>Paniceae</taxon>
        <taxon>Cenchrinae</taxon>
        <taxon>Setaria</taxon>
    </lineage>
</organism>
<gene>
    <name evidence="2" type="ORF">SEVIR_7G010400v2</name>
</gene>
<evidence type="ECO:0000313" key="3">
    <source>
        <dbReference type="Proteomes" id="UP000298652"/>
    </source>
</evidence>
<dbReference type="AlphaFoldDB" id="A0A4U6TKY5"/>
<feature type="region of interest" description="Disordered" evidence="1">
    <location>
        <begin position="9"/>
        <end position="33"/>
    </location>
</feature>
<protein>
    <submittedName>
        <fullName evidence="2">Uncharacterized protein</fullName>
    </submittedName>
</protein>
<accession>A0A4U6TKY5</accession>
<sequence>MPRLAKLVVGSSAAHPSAAGATPPRPSSSTFQPYRSIPWPHPSRCHQCPSRAALAPSPAGGARACHWLRIVRAPPASPLATLTTTRAFLSGDPVIVAGSHLPLGASAIRLLQIPLLALVCLLQISPPGASAATSCRSCRCLERLLCANCKSHCRLPSTS</sequence>
<name>A0A4U6TKY5_SETVI</name>
<feature type="compositionally biased region" description="Low complexity" evidence="1">
    <location>
        <begin position="11"/>
        <end position="22"/>
    </location>
</feature>
<evidence type="ECO:0000313" key="2">
    <source>
        <dbReference type="EMBL" id="TKW03221.1"/>
    </source>
</evidence>
<reference evidence="2" key="1">
    <citation type="submission" date="2019-03" db="EMBL/GenBank/DDBJ databases">
        <title>WGS assembly of Setaria viridis.</title>
        <authorList>
            <person name="Huang P."/>
            <person name="Jenkins J."/>
            <person name="Grimwood J."/>
            <person name="Barry K."/>
            <person name="Healey A."/>
            <person name="Mamidi S."/>
            <person name="Sreedasyam A."/>
            <person name="Shu S."/>
            <person name="Feldman M."/>
            <person name="Wu J."/>
            <person name="Yu Y."/>
            <person name="Chen C."/>
            <person name="Johnson J."/>
            <person name="Rokhsar D."/>
            <person name="Baxter I."/>
            <person name="Schmutz J."/>
            <person name="Brutnell T."/>
            <person name="Kellogg E."/>
        </authorList>
    </citation>
    <scope>NUCLEOTIDE SEQUENCE [LARGE SCALE GENOMIC DNA]</scope>
</reference>
<dbReference type="Gramene" id="TKW03221">
    <property type="protein sequence ID" value="TKW03221"/>
    <property type="gene ID" value="SEVIR_7G010400v2"/>
</dbReference>
<dbReference type="Proteomes" id="UP000298652">
    <property type="component" value="Chromosome 7"/>
</dbReference>